<dbReference type="PATRIC" id="fig|1280947.3.peg.2908"/>
<comment type="caution">
    <text evidence="2">The sequence shown here is derived from an EMBL/GenBank/DDBJ whole genome shotgun (WGS) entry which is preliminary data.</text>
</comment>
<gene>
    <name evidence="2" type="ORF">HY30_07420</name>
</gene>
<feature type="transmembrane region" description="Helical" evidence="1">
    <location>
        <begin position="264"/>
        <end position="285"/>
    </location>
</feature>
<organism evidence="2 3">
    <name type="scientific">Hyphomonas chukchiensis</name>
    <dbReference type="NCBI Taxonomy" id="1280947"/>
    <lineage>
        <taxon>Bacteria</taxon>
        <taxon>Pseudomonadati</taxon>
        <taxon>Pseudomonadota</taxon>
        <taxon>Alphaproteobacteria</taxon>
        <taxon>Hyphomonadales</taxon>
        <taxon>Hyphomonadaceae</taxon>
        <taxon>Hyphomonas</taxon>
    </lineage>
</organism>
<accession>A0A062UCP0</accession>
<proteinExistence type="predicted"/>
<dbReference type="eggNOG" id="ENOG502ZSFJ">
    <property type="taxonomic scope" value="Bacteria"/>
</dbReference>
<name>A0A062UCP0_9PROT</name>
<dbReference type="STRING" id="1280947.HY30_07420"/>
<keyword evidence="1" id="KW-1133">Transmembrane helix</keyword>
<evidence type="ECO:0000256" key="1">
    <source>
        <dbReference type="SAM" id="Phobius"/>
    </source>
</evidence>
<keyword evidence="3" id="KW-1185">Reference proteome</keyword>
<reference evidence="2 3" key="1">
    <citation type="journal article" date="2014" name="Antonie Van Leeuwenhoek">
        <title>Hyphomonas beringensis sp. nov. and Hyphomonas chukchiensis sp. nov., isolated from surface seawater of the Bering Sea and Chukchi Sea.</title>
        <authorList>
            <person name="Li C."/>
            <person name="Lai Q."/>
            <person name="Li G."/>
            <person name="Dong C."/>
            <person name="Wang J."/>
            <person name="Liao Y."/>
            <person name="Shao Z."/>
        </authorList>
    </citation>
    <scope>NUCLEOTIDE SEQUENCE [LARGE SCALE GENOMIC DNA]</scope>
    <source>
        <strain evidence="2 3">BH-BN04-4</strain>
    </source>
</reference>
<evidence type="ECO:0008006" key="4">
    <source>
        <dbReference type="Google" id="ProtNLM"/>
    </source>
</evidence>
<dbReference type="AlphaFoldDB" id="A0A062UCP0"/>
<keyword evidence="1" id="KW-0472">Membrane</keyword>
<evidence type="ECO:0000313" key="3">
    <source>
        <dbReference type="Proteomes" id="UP000027190"/>
    </source>
</evidence>
<dbReference type="Proteomes" id="UP000027190">
    <property type="component" value="Unassembled WGS sequence"/>
</dbReference>
<keyword evidence="1" id="KW-0812">Transmembrane</keyword>
<sequence>MSETNTGSPFAARTVAIMLTIAIVSFGAVMVLAGWSPELRDRNHAGDHPFSTSAIGYNGIVQLLEDQGYPVEISRLEHRLTDRDWGVMVVTLPAWGAGDIEKTDLQPTTLIVLPKWVGTVDPFNAKRQRDTRFTDASTVNDLLGKLNVTGEIGRIDVPRLTETPFGDMKLKPDVKMQVIKSDTLIELAGTEDGILLGKMPDRDIYILADPDMLNTFGLADRENARFAVQLMDWVRYDAAEPIIFDATLHGFVRSENLMQMMFDIPYVGATLAALAAAFLLGWAALVRFGPTVRDGRVIALGKQALVDNSAGLFTMSRRETRMAPGYLAMMRRRVAREIAAPKTMTEAQLSDLFDRLGPEEQSGKRFSQMEAGLRGPSANREELMTKARELYRWRRDILRRGTHERK</sequence>
<dbReference type="OrthoDB" id="7198805at2"/>
<dbReference type="EMBL" id="AWFG01000052">
    <property type="protein sequence ID" value="KCZ56077.1"/>
    <property type="molecule type" value="Genomic_DNA"/>
</dbReference>
<dbReference type="RefSeq" id="WP_034742214.1">
    <property type="nucleotide sequence ID" value="NZ_AWFG01000052.1"/>
</dbReference>
<protein>
    <recommendedName>
        <fullName evidence="4">DUF4350 domain-containing protein</fullName>
    </recommendedName>
</protein>
<feature type="transmembrane region" description="Helical" evidence="1">
    <location>
        <begin position="15"/>
        <end position="35"/>
    </location>
</feature>
<evidence type="ECO:0000313" key="2">
    <source>
        <dbReference type="EMBL" id="KCZ56077.1"/>
    </source>
</evidence>